<dbReference type="HOGENOM" id="CLU_204643_0_0_5"/>
<sequence>MILSRSRDDQPEDHQMKKTTCAACDCELGREAISVKLGGKTVEVCCEECAAALKEADAAATAATTAKN</sequence>
<dbReference type="AlphaFoldDB" id="A0A0B4X1J5"/>
<evidence type="ECO:0000313" key="2">
    <source>
        <dbReference type="Proteomes" id="UP000031368"/>
    </source>
</evidence>
<dbReference type="KEGG" id="rga:RGR602_CH01262"/>
<keyword evidence="2" id="KW-1185">Reference proteome</keyword>
<name>A0A0B4X1J5_9HYPH</name>
<proteinExistence type="predicted"/>
<dbReference type="EMBL" id="CP006877">
    <property type="protein sequence ID" value="AJD40620.1"/>
    <property type="molecule type" value="Genomic_DNA"/>
</dbReference>
<protein>
    <submittedName>
        <fullName evidence="1">Uncharacterized protein</fullName>
    </submittedName>
</protein>
<reference evidence="1 2" key="1">
    <citation type="submission" date="2013-11" db="EMBL/GenBank/DDBJ databases">
        <title>Complete genome sequence of Rhizobium gallicum bv. gallicum R602.</title>
        <authorList>
            <person name="Bustos P."/>
            <person name="Santamaria R.I."/>
            <person name="Lozano L."/>
            <person name="Acosta J.L."/>
            <person name="Ormeno-Orrillo E."/>
            <person name="Rogel M.A."/>
            <person name="Romero D."/>
            <person name="Cevallos M.A."/>
            <person name="Martinez-Romero E."/>
            <person name="Gonzalez V."/>
        </authorList>
    </citation>
    <scope>NUCLEOTIDE SEQUENCE [LARGE SCALE GENOMIC DNA]</scope>
    <source>
        <strain evidence="1 2">R602</strain>
    </source>
</reference>
<evidence type="ECO:0000313" key="1">
    <source>
        <dbReference type="EMBL" id="AJD40620.1"/>
    </source>
</evidence>
<organism evidence="1 2">
    <name type="scientific">Rhizobium gallicum bv. gallicum R602sp</name>
    <dbReference type="NCBI Taxonomy" id="1041138"/>
    <lineage>
        <taxon>Bacteria</taxon>
        <taxon>Pseudomonadati</taxon>
        <taxon>Pseudomonadota</taxon>
        <taxon>Alphaproteobacteria</taxon>
        <taxon>Hyphomicrobiales</taxon>
        <taxon>Rhizobiaceae</taxon>
        <taxon>Rhizobium/Agrobacterium group</taxon>
        <taxon>Rhizobium</taxon>
    </lineage>
</organism>
<accession>A0A0B4X1J5</accession>
<dbReference type="Proteomes" id="UP000031368">
    <property type="component" value="Chromosome"/>
</dbReference>
<gene>
    <name evidence="1" type="ORF">RGR602_CH01262</name>
</gene>